<evidence type="ECO:0000313" key="2">
    <source>
        <dbReference type="Proteomes" id="UP000076738"/>
    </source>
</evidence>
<keyword evidence="2" id="KW-1185">Reference proteome</keyword>
<dbReference type="AlphaFoldDB" id="A0A167KBM5"/>
<reference evidence="1 2" key="1">
    <citation type="journal article" date="2016" name="Mol. Biol. Evol.">
        <title>Comparative Genomics of Early-Diverging Mushroom-Forming Fungi Provides Insights into the Origins of Lignocellulose Decay Capabilities.</title>
        <authorList>
            <person name="Nagy L.G."/>
            <person name="Riley R."/>
            <person name="Tritt A."/>
            <person name="Adam C."/>
            <person name="Daum C."/>
            <person name="Floudas D."/>
            <person name="Sun H."/>
            <person name="Yadav J.S."/>
            <person name="Pangilinan J."/>
            <person name="Larsson K.H."/>
            <person name="Matsuura K."/>
            <person name="Barry K."/>
            <person name="Labutti K."/>
            <person name="Kuo R."/>
            <person name="Ohm R.A."/>
            <person name="Bhattacharya S.S."/>
            <person name="Shirouzu T."/>
            <person name="Yoshinaga Y."/>
            <person name="Martin F.M."/>
            <person name="Grigoriev I.V."/>
            <person name="Hibbett D.S."/>
        </authorList>
    </citation>
    <scope>NUCLEOTIDE SEQUENCE [LARGE SCALE GENOMIC DNA]</scope>
    <source>
        <strain evidence="1 2">TUFC12733</strain>
    </source>
</reference>
<name>A0A167KBM5_CALVF</name>
<proteinExistence type="predicted"/>
<gene>
    <name evidence="1" type="ORF">CALVIDRAFT_202914</name>
</gene>
<sequence>MVPLRPHRAHDVTHASFVSFPGPTHITAAASSSSKLLITPSIEAALLLLIMTDPPAAVFPVPNVTLVGELWYTIFEIVKKDDLHGRMHPILAVRLVCKAWKVGGTVSRESYGVLETCVEMFAWHLISGSLNGRCSVKVRNQVTNKAGRSGGTIESILLQSSVG</sequence>
<organism evidence="1 2">
    <name type="scientific">Calocera viscosa (strain TUFC12733)</name>
    <dbReference type="NCBI Taxonomy" id="1330018"/>
    <lineage>
        <taxon>Eukaryota</taxon>
        <taxon>Fungi</taxon>
        <taxon>Dikarya</taxon>
        <taxon>Basidiomycota</taxon>
        <taxon>Agaricomycotina</taxon>
        <taxon>Dacrymycetes</taxon>
        <taxon>Dacrymycetales</taxon>
        <taxon>Dacrymycetaceae</taxon>
        <taxon>Calocera</taxon>
    </lineage>
</organism>
<dbReference type="Proteomes" id="UP000076738">
    <property type="component" value="Unassembled WGS sequence"/>
</dbReference>
<protein>
    <submittedName>
        <fullName evidence="1">Uncharacterized protein</fullName>
    </submittedName>
</protein>
<accession>A0A167KBM5</accession>
<dbReference type="EMBL" id="KV417294">
    <property type="protein sequence ID" value="KZO94475.1"/>
    <property type="molecule type" value="Genomic_DNA"/>
</dbReference>
<evidence type="ECO:0000313" key="1">
    <source>
        <dbReference type="EMBL" id="KZO94475.1"/>
    </source>
</evidence>